<feature type="compositionally biased region" description="Basic and acidic residues" evidence="1">
    <location>
        <begin position="213"/>
        <end position="222"/>
    </location>
</feature>
<dbReference type="Proteomes" id="UP001396898">
    <property type="component" value="Unassembled WGS sequence"/>
</dbReference>
<evidence type="ECO:0000313" key="2">
    <source>
        <dbReference type="EMBL" id="KAK8006607.1"/>
    </source>
</evidence>
<comment type="caution">
    <text evidence="2">The sequence shown here is derived from an EMBL/GenBank/DDBJ whole genome shotgun (WGS) entry which is preliminary data.</text>
</comment>
<organism evidence="2 3">
    <name type="scientific">Apiospora marii</name>
    <dbReference type="NCBI Taxonomy" id="335849"/>
    <lineage>
        <taxon>Eukaryota</taxon>
        <taxon>Fungi</taxon>
        <taxon>Dikarya</taxon>
        <taxon>Ascomycota</taxon>
        <taxon>Pezizomycotina</taxon>
        <taxon>Sordariomycetes</taxon>
        <taxon>Xylariomycetidae</taxon>
        <taxon>Amphisphaeriales</taxon>
        <taxon>Apiosporaceae</taxon>
        <taxon>Apiospora</taxon>
    </lineage>
</organism>
<reference evidence="2 3" key="1">
    <citation type="submission" date="2023-01" db="EMBL/GenBank/DDBJ databases">
        <title>Analysis of 21 Apiospora genomes using comparative genomics revels a genus with tremendous synthesis potential of carbohydrate active enzymes and secondary metabolites.</title>
        <authorList>
            <person name="Sorensen T."/>
        </authorList>
    </citation>
    <scope>NUCLEOTIDE SEQUENCE [LARGE SCALE GENOMIC DNA]</scope>
    <source>
        <strain evidence="2 3">CBS 20057</strain>
    </source>
</reference>
<evidence type="ECO:0000256" key="1">
    <source>
        <dbReference type="SAM" id="MobiDB-lite"/>
    </source>
</evidence>
<proteinExistence type="predicted"/>
<sequence length="381" mass="44219">MVDIITDLRYIDRRHSLPRAWLGNDLSPRERAQFIMQHMEHSPWLANTKEDFEIRLEAYVRPDFIKRHEALVDQFFELVSSGIPSINGDYHNVKLHLEFRAFFETVLTIILVEGEKVKEQHFYVDYNHIHSLNTQSSSSSSDAISAAVAAMNNNREQRSAPESNSKSNHRTCHWQSSPLGSLMDSPAVQQVRGQQQFQAKPVRYSDKSTGMPRIEHSRERQRQLVCRTEVPRPQQQKPQQGNILGNPQQSSDTSQLQYRRQSQQQQTCQTNEIAPQRQQRHQQQQQQKPQEFNDCCYLEQSTGGTWLERHGITATYKPGPKPKRRRSVLKRLAKKVNMWLISDNPGEYSSRRGGLEGRDDAKGNVSPPRSEGAYRLRERRH</sequence>
<feature type="region of interest" description="Disordered" evidence="1">
    <location>
        <begin position="154"/>
        <end position="287"/>
    </location>
</feature>
<feature type="compositionally biased region" description="Low complexity" evidence="1">
    <location>
        <begin position="253"/>
        <end position="287"/>
    </location>
</feature>
<evidence type="ECO:0000313" key="3">
    <source>
        <dbReference type="Proteomes" id="UP001396898"/>
    </source>
</evidence>
<protein>
    <submittedName>
        <fullName evidence="2">Uncharacterized protein</fullName>
    </submittedName>
</protein>
<feature type="compositionally biased region" description="Basic and acidic residues" evidence="1">
    <location>
        <begin position="349"/>
        <end position="362"/>
    </location>
</feature>
<keyword evidence="3" id="KW-1185">Reference proteome</keyword>
<name>A0ABR1RBE0_9PEZI</name>
<dbReference type="EMBL" id="JAQQWI010000017">
    <property type="protein sequence ID" value="KAK8006607.1"/>
    <property type="molecule type" value="Genomic_DNA"/>
</dbReference>
<feature type="compositionally biased region" description="Low complexity" evidence="1">
    <location>
        <begin position="189"/>
        <end position="198"/>
    </location>
</feature>
<gene>
    <name evidence="2" type="ORF">PG991_012904</name>
</gene>
<feature type="region of interest" description="Disordered" evidence="1">
    <location>
        <begin position="343"/>
        <end position="381"/>
    </location>
</feature>
<feature type="compositionally biased region" description="Polar residues" evidence="1">
    <location>
        <begin position="233"/>
        <end position="252"/>
    </location>
</feature>
<accession>A0ABR1RBE0</accession>
<feature type="compositionally biased region" description="Basic and acidic residues" evidence="1">
    <location>
        <begin position="372"/>
        <end position="381"/>
    </location>
</feature>